<evidence type="ECO:0000256" key="3">
    <source>
        <dbReference type="ARBA" id="ARBA00022970"/>
    </source>
</evidence>
<keyword evidence="4" id="KW-1133">Transmembrane helix</keyword>
<organism evidence="7 8">
    <name type="scientific">Fraxinus pennsylvanica</name>
    <dbReference type="NCBI Taxonomy" id="56036"/>
    <lineage>
        <taxon>Eukaryota</taxon>
        <taxon>Viridiplantae</taxon>
        <taxon>Streptophyta</taxon>
        <taxon>Embryophyta</taxon>
        <taxon>Tracheophyta</taxon>
        <taxon>Spermatophyta</taxon>
        <taxon>Magnoliopsida</taxon>
        <taxon>eudicotyledons</taxon>
        <taxon>Gunneridae</taxon>
        <taxon>Pentapetalae</taxon>
        <taxon>asterids</taxon>
        <taxon>lamiids</taxon>
        <taxon>Lamiales</taxon>
        <taxon>Oleaceae</taxon>
        <taxon>Oleeae</taxon>
        <taxon>Fraxinus</taxon>
    </lineage>
</organism>
<keyword evidence="5" id="KW-0472">Membrane</keyword>
<keyword evidence="2" id="KW-0812">Transmembrane</keyword>
<evidence type="ECO:0000259" key="6">
    <source>
        <dbReference type="Pfam" id="PF01490"/>
    </source>
</evidence>
<evidence type="ECO:0000313" key="8">
    <source>
        <dbReference type="Proteomes" id="UP000834106"/>
    </source>
</evidence>
<evidence type="ECO:0000256" key="5">
    <source>
        <dbReference type="ARBA" id="ARBA00023136"/>
    </source>
</evidence>
<proteinExistence type="predicted"/>
<dbReference type="AlphaFoldDB" id="A0AAD1YVT9"/>
<dbReference type="Pfam" id="PF01490">
    <property type="entry name" value="Aa_trans"/>
    <property type="match status" value="1"/>
</dbReference>
<keyword evidence="3" id="KW-0029">Amino-acid transport</keyword>
<keyword evidence="8" id="KW-1185">Reference proteome</keyword>
<evidence type="ECO:0000256" key="4">
    <source>
        <dbReference type="ARBA" id="ARBA00022989"/>
    </source>
</evidence>
<dbReference type="InterPro" id="IPR013057">
    <property type="entry name" value="AA_transpt_TM"/>
</dbReference>
<dbReference type="GO" id="GO:0016020">
    <property type="term" value="C:membrane"/>
    <property type="evidence" value="ECO:0007669"/>
    <property type="project" value="UniProtKB-SubCell"/>
</dbReference>
<evidence type="ECO:0000256" key="2">
    <source>
        <dbReference type="ARBA" id="ARBA00022692"/>
    </source>
</evidence>
<name>A0AAD1YVT9_9LAMI</name>
<evidence type="ECO:0000256" key="1">
    <source>
        <dbReference type="ARBA" id="ARBA00004370"/>
    </source>
</evidence>
<sequence length="125" mass="13814">MALPATMKVLGLVVGIAMIIFMAFLAEASFELLLRNSRTAKSVSYARSYGGCNQKVWQDVDTAVGVHHAGVLEAWIGQHWWNGRFFILLFTTLNLGIGWLKLSERLTCSGSIHLLSYTMIDPPDG</sequence>
<reference evidence="7" key="1">
    <citation type="submission" date="2023-05" db="EMBL/GenBank/DDBJ databases">
        <authorList>
            <person name="Huff M."/>
        </authorList>
    </citation>
    <scope>NUCLEOTIDE SEQUENCE</scope>
</reference>
<dbReference type="GO" id="GO:0006865">
    <property type="term" value="P:amino acid transport"/>
    <property type="evidence" value="ECO:0007669"/>
    <property type="project" value="UniProtKB-KW"/>
</dbReference>
<feature type="domain" description="Amino acid transporter transmembrane" evidence="6">
    <location>
        <begin position="2"/>
        <end position="51"/>
    </location>
</feature>
<comment type="subcellular location">
    <subcellularLocation>
        <location evidence="1">Membrane</location>
    </subcellularLocation>
</comment>
<dbReference type="EMBL" id="OU503038">
    <property type="protein sequence ID" value="CAI9758264.1"/>
    <property type="molecule type" value="Genomic_DNA"/>
</dbReference>
<accession>A0AAD1YVT9</accession>
<evidence type="ECO:0000313" key="7">
    <source>
        <dbReference type="EMBL" id="CAI9758264.1"/>
    </source>
</evidence>
<protein>
    <recommendedName>
        <fullName evidence="6">Amino acid transporter transmembrane domain-containing protein</fullName>
    </recommendedName>
</protein>
<keyword evidence="3" id="KW-0813">Transport</keyword>
<dbReference type="Proteomes" id="UP000834106">
    <property type="component" value="Chromosome 3"/>
</dbReference>
<gene>
    <name evidence="7" type="ORF">FPE_LOCUS5694</name>
</gene>